<evidence type="ECO:0000313" key="2">
    <source>
        <dbReference type="Proteomes" id="UP001056120"/>
    </source>
</evidence>
<keyword evidence="2" id="KW-1185">Reference proteome</keyword>
<gene>
    <name evidence="1" type="ORF">L1987_22375</name>
</gene>
<reference evidence="2" key="1">
    <citation type="journal article" date="2022" name="Mol. Ecol. Resour.">
        <title>The genomes of chicory, endive, great burdock and yacon provide insights into Asteraceae palaeo-polyploidization history and plant inulin production.</title>
        <authorList>
            <person name="Fan W."/>
            <person name="Wang S."/>
            <person name="Wang H."/>
            <person name="Wang A."/>
            <person name="Jiang F."/>
            <person name="Liu H."/>
            <person name="Zhao H."/>
            <person name="Xu D."/>
            <person name="Zhang Y."/>
        </authorList>
    </citation>
    <scope>NUCLEOTIDE SEQUENCE [LARGE SCALE GENOMIC DNA]</scope>
    <source>
        <strain evidence="2">cv. Yunnan</strain>
    </source>
</reference>
<accession>A0ACB9IDY6</accession>
<organism evidence="1 2">
    <name type="scientific">Smallanthus sonchifolius</name>
    <dbReference type="NCBI Taxonomy" id="185202"/>
    <lineage>
        <taxon>Eukaryota</taxon>
        <taxon>Viridiplantae</taxon>
        <taxon>Streptophyta</taxon>
        <taxon>Embryophyta</taxon>
        <taxon>Tracheophyta</taxon>
        <taxon>Spermatophyta</taxon>
        <taxon>Magnoliopsida</taxon>
        <taxon>eudicotyledons</taxon>
        <taxon>Gunneridae</taxon>
        <taxon>Pentapetalae</taxon>
        <taxon>asterids</taxon>
        <taxon>campanulids</taxon>
        <taxon>Asterales</taxon>
        <taxon>Asteraceae</taxon>
        <taxon>Asteroideae</taxon>
        <taxon>Heliantheae alliance</taxon>
        <taxon>Millerieae</taxon>
        <taxon>Smallanthus</taxon>
    </lineage>
</organism>
<proteinExistence type="predicted"/>
<sequence>MKISGSSTGVDIWQDGPNSYGRLRSFTTLIDSDFVNKQISEISIYPAVDSLDSTSRMLSPDNLVYNTTRGVQKGLQDIIVILGMDGLRQYI</sequence>
<reference evidence="1 2" key="2">
    <citation type="journal article" date="2022" name="Mol. Ecol. Resour.">
        <title>The genomes of chicory, endive, great burdock and yacon provide insights into Asteraceae paleo-polyploidization history and plant inulin production.</title>
        <authorList>
            <person name="Fan W."/>
            <person name="Wang S."/>
            <person name="Wang H."/>
            <person name="Wang A."/>
            <person name="Jiang F."/>
            <person name="Liu H."/>
            <person name="Zhao H."/>
            <person name="Xu D."/>
            <person name="Zhang Y."/>
        </authorList>
    </citation>
    <scope>NUCLEOTIDE SEQUENCE [LARGE SCALE GENOMIC DNA]</scope>
    <source>
        <strain evidence="2">cv. Yunnan</strain>
        <tissue evidence="1">Leaves</tissue>
    </source>
</reference>
<protein>
    <submittedName>
        <fullName evidence="1">Uncharacterized protein</fullName>
    </submittedName>
</protein>
<dbReference type="EMBL" id="CM042025">
    <property type="protein sequence ID" value="KAI3806468.1"/>
    <property type="molecule type" value="Genomic_DNA"/>
</dbReference>
<evidence type="ECO:0000313" key="1">
    <source>
        <dbReference type="EMBL" id="KAI3806468.1"/>
    </source>
</evidence>
<name>A0ACB9IDY6_9ASTR</name>
<comment type="caution">
    <text evidence="1">The sequence shown here is derived from an EMBL/GenBank/DDBJ whole genome shotgun (WGS) entry which is preliminary data.</text>
</comment>
<dbReference type="Proteomes" id="UP001056120">
    <property type="component" value="Linkage Group LG08"/>
</dbReference>